<proteinExistence type="predicted"/>
<keyword evidence="1" id="KW-0812">Transmembrane</keyword>
<keyword evidence="1" id="KW-1133">Transmembrane helix</keyword>
<dbReference type="Gene3D" id="3.90.550.10">
    <property type="entry name" value="Spore Coat Polysaccharide Biosynthesis Protein SpsA, Chain A"/>
    <property type="match status" value="1"/>
</dbReference>
<keyword evidence="1" id="KW-0472">Membrane</keyword>
<gene>
    <name evidence="2" type="ORF">L6654_39675</name>
</gene>
<evidence type="ECO:0000313" key="3">
    <source>
        <dbReference type="Proteomes" id="UP001139054"/>
    </source>
</evidence>
<sequence>MSALDVAIAIVTYKSADLTIDCLRSIEVERASSRLQIAAVVVDNASGDAPIVASALEKHGWSSWVKLVVAPLNGGFAYGNNLAIREASRLGPPRFVHLLNPDTIVRKGAIGALVNFLEAHPQAGIAGGSFENLDGSDWPIAFRFPTAWSELEAGLQFGLASKILKRWVVAQKMTREVQPVDWVPGASMMVRWELIERIGGFDENYFLYFEETDFCYRARQVGFATWYVPASRVMHIAGQSTKVTQRNAKPKRLPEYWFQSRRRFFATTYGLSYAVLTDLFALIGVSLGSAKRLLQGRAHSGIPCLASDILSHSVMWPANRRLPAARTANLRVEEPSYCHAGN</sequence>
<comment type="caution">
    <text evidence="2">The sequence shown here is derived from an EMBL/GenBank/DDBJ whole genome shotgun (WGS) entry which is preliminary data.</text>
</comment>
<feature type="transmembrane region" description="Helical" evidence="1">
    <location>
        <begin position="270"/>
        <end position="290"/>
    </location>
</feature>
<name>A0A9X1RLB0_9BRAD</name>
<dbReference type="AlphaFoldDB" id="A0A9X1RLB0"/>
<dbReference type="InterPro" id="IPR029044">
    <property type="entry name" value="Nucleotide-diphossugar_trans"/>
</dbReference>
<protein>
    <submittedName>
        <fullName evidence="2">Glycosyltransferase family 2 protein</fullName>
    </submittedName>
</protein>
<organism evidence="2 3">
    <name type="scientific">Bradyrhizobium zhengyangense</name>
    <dbReference type="NCBI Taxonomy" id="2911009"/>
    <lineage>
        <taxon>Bacteria</taxon>
        <taxon>Pseudomonadati</taxon>
        <taxon>Pseudomonadota</taxon>
        <taxon>Alphaproteobacteria</taxon>
        <taxon>Hyphomicrobiales</taxon>
        <taxon>Nitrobacteraceae</taxon>
        <taxon>Bradyrhizobium</taxon>
    </lineage>
</organism>
<dbReference type="PANTHER" id="PTHR43179">
    <property type="entry name" value="RHAMNOSYLTRANSFERASE WBBL"/>
    <property type="match status" value="1"/>
</dbReference>
<accession>A0A9X1RLB0</accession>
<dbReference type="Pfam" id="PF13641">
    <property type="entry name" value="Glyco_tranf_2_3"/>
    <property type="match status" value="1"/>
</dbReference>
<dbReference type="RefSeq" id="WP_237892046.1">
    <property type="nucleotide sequence ID" value="NZ_JAKLTY010000047.1"/>
</dbReference>
<dbReference type="SUPFAM" id="SSF53448">
    <property type="entry name" value="Nucleotide-diphospho-sugar transferases"/>
    <property type="match status" value="1"/>
</dbReference>
<dbReference type="CDD" id="cd04186">
    <property type="entry name" value="GT_2_like_c"/>
    <property type="match status" value="1"/>
</dbReference>
<evidence type="ECO:0000313" key="2">
    <source>
        <dbReference type="EMBL" id="MCG2632724.1"/>
    </source>
</evidence>
<dbReference type="PANTHER" id="PTHR43179:SF7">
    <property type="entry name" value="RHAMNOSYLTRANSFERASE WBBL"/>
    <property type="match status" value="1"/>
</dbReference>
<reference evidence="2" key="1">
    <citation type="submission" date="2022-01" db="EMBL/GenBank/DDBJ databases">
        <title>Genome sequnece data of strain Bradyrhizobium sp. nov.</title>
        <authorList>
            <person name="Zhang J."/>
        </authorList>
    </citation>
    <scope>NUCLEOTIDE SEQUENCE</scope>
    <source>
        <strain evidence="2">WYCCWR 13023</strain>
    </source>
</reference>
<dbReference type="Proteomes" id="UP001139054">
    <property type="component" value="Unassembled WGS sequence"/>
</dbReference>
<evidence type="ECO:0000256" key="1">
    <source>
        <dbReference type="SAM" id="Phobius"/>
    </source>
</evidence>
<dbReference type="EMBL" id="JAKLTY010000047">
    <property type="protein sequence ID" value="MCG2632724.1"/>
    <property type="molecule type" value="Genomic_DNA"/>
</dbReference>